<keyword evidence="3" id="KW-0238">DNA-binding</keyword>
<dbReference type="Gene3D" id="1.10.10.10">
    <property type="entry name" value="Winged helix-like DNA-binding domain superfamily/Winged helix DNA-binding domain"/>
    <property type="match status" value="1"/>
</dbReference>
<reference evidence="6" key="1">
    <citation type="submission" date="2017-04" db="EMBL/GenBank/DDBJ databases">
        <title>Function of individual gut microbiota members based on whole genome sequencing of pure cultures obtained from chicken caecum.</title>
        <authorList>
            <person name="Medvecky M."/>
            <person name="Cejkova D."/>
            <person name="Polansky O."/>
            <person name="Karasova D."/>
            <person name="Kubasova T."/>
            <person name="Cizek A."/>
            <person name="Rychlik I."/>
        </authorList>
    </citation>
    <scope>NUCLEOTIDE SEQUENCE [LARGE SCALE GENOMIC DNA]</scope>
    <source>
        <strain evidence="6">An75</strain>
    </source>
</reference>
<evidence type="ECO:0000256" key="4">
    <source>
        <dbReference type="ARBA" id="ARBA00023163"/>
    </source>
</evidence>
<dbReference type="GO" id="GO:0003677">
    <property type="term" value="F:DNA binding"/>
    <property type="evidence" value="ECO:0007669"/>
    <property type="project" value="UniProtKB-KW"/>
</dbReference>
<proteinExistence type="inferred from homology"/>
<comment type="similarity">
    <text evidence="1">Belongs to the BlaI transcriptional regulatory family.</text>
</comment>
<evidence type="ECO:0000256" key="3">
    <source>
        <dbReference type="ARBA" id="ARBA00023125"/>
    </source>
</evidence>
<sequence length="131" mass="14856">MSLRGCVKISISDSEMKVMEKLWACGHMISVADVVAALNKDGENWTHQTVGTFLKRLETKGIVSASKKGKSLYYFPLLSKEQFYAKEADHFLQSKFKGSLKNFLAAFSSEKELSEDEIQDLKDWFDGINHK</sequence>
<evidence type="ECO:0000313" key="6">
    <source>
        <dbReference type="Proteomes" id="UP000195455"/>
    </source>
</evidence>
<evidence type="ECO:0000256" key="1">
    <source>
        <dbReference type="ARBA" id="ARBA00011046"/>
    </source>
</evidence>
<dbReference type="EMBL" id="NFHM01000015">
    <property type="protein sequence ID" value="OUN41830.1"/>
    <property type="molecule type" value="Genomic_DNA"/>
</dbReference>
<dbReference type="Gene3D" id="1.10.4040.10">
    <property type="entry name" value="Penicillinase repressor domain"/>
    <property type="match status" value="1"/>
</dbReference>
<protein>
    <recommendedName>
        <fullName evidence="7">CopY family transcriptional regulator</fullName>
    </recommendedName>
</protein>
<evidence type="ECO:0000256" key="2">
    <source>
        <dbReference type="ARBA" id="ARBA00023015"/>
    </source>
</evidence>
<keyword evidence="2" id="KW-0805">Transcription regulation</keyword>
<comment type="caution">
    <text evidence="5">The sequence shown here is derived from an EMBL/GenBank/DDBJ whole genome shotgun (WGS) entry which is preliminary data.</text>
</comment>
<dbReference type="GO" id="GO:0045892">
    <property type="term" value="P:negative regulation of DNA-templated transcription"/>
    <property type="evidence" value="ECO:0007669"/>
    <property type="project" value="InterPro"/>
</dbReference>
<name>A0A1Y3U917_9FIRM</name>
<dbReference type="InterPro" id="IPR036390">
    <property type="entry name" value="WH_DNA-bd_sf"/>
</dbReference>
<evidence type="ECO:0008006" key="7">
    <source>
        <dbReference type="Google" id="ProtNLM"/>
    </source>
</evidence>
<dbReference type="Pfam" id="PF03965">
    <property type="entry name" value="Penicillinase_R"/>
    <property type="match status" value="1"/>
</dbReference>
<dbReference type="AlphaFoldDB" id="A0A1Y3U917"/>
<dbReference type="PIRSF" id="PIRSF019455">
    <property type="entry name" value="CopR_AtkY"/>
    <property type="match status" value="1"/>
</dbReference>
<dbReference type="Proteomes" id="UP000195455">
    <property type="component" value="Unassembled WGS sequence"/>
</dbReference>
<gene>
    <name evidence="5" type="ORF">B5G26_10350</name>
</gene>
<dbReference type="InterPro" id="IPR005650">
    <property type="entry name" value="BlaI_family"/>
</dbReference>
<dbReference type="InterPro" id="IPR036388">
    <property type="entry name" value="WH-like_DNA-bd_sf"/>
</dbReference>
<keyword evidence="4" id="KW-0804">Transcription</keyword>
<dbReference type="SUPFAM" id="SSF46785">
    <property type="entry name" value="Winged helix' DNA-binding domain"/>
    <property type="match status" value="1"/>
</dbReference>
<evidence type="ECO:0000313" key="5">
    <source>
        <dbReference type="EMBL" id="OUN41830.1"/>
    </source>
</evidence>
<accession>A0A1Y3U917</accession>
<organism evidence="5 6">
    <name type="scientific">Anaerotignum lactatifermentans</name>
    <dbReference type="NCBI Taxonomy" id="160404"/>
    <lineage>
        <taxon>Bacteria</taxon>
        <taxon>Bacillati</taxon>
        <taxon>Bacillota</taxon>
        <taxon>Clostridia</taxon>
        <taxon>Lachnospirales</taxon>
        <taxon>Anaerotignaceae</taxon>
        <taxon>Anaerotignum</taxon>
    </lineage>
</organism>